<sequence length="371" mass="39129">MSPRITPDADAEELRSVVRDFLARYGDAEVVLGQAATGQSWVRELWRRFAVELGAVALDVPEDAGGAGAGFREVAIVAEELGRSLVRSPWFSTAVLGVGVLLEVTDATELLAEVASGATTATLAYREDYGDDDPAVVRTTAERDRHGEWFLTGRKTLVVEGATADVVFVVASVEGESTLFAVDGAAKGLERTPVRALDPTRQLAELGFERTPARLLGDPGDARPVLDRVLDRAVAALSCEQAGGAAAALDMSVAHAGTRLQFGRPIGTFQAIKHRCADMAVHVEAARSASLWAAAAASDDQAALPAAAATAALVCGEAYTWVAAETVQVHGGIGFTWEHPAHLHVRRAATSSALFGDRTRQRESLLARLGI</sequence>
<proteinExistence type="inferred from homology"/>
<keyword evidence="4" id="KW-0274">FAD</keyword>
<dbReference type="PANTHER" id="PTHR43884">
    <property type="entry name" value="ACYL-COA DEHYDROGENASE"/>
    <property type="match status" value="1"/>
</dbReference>
<dbReference type="Proteomes" id="UP000635245">
    <property type="component" value="Unassembled WGS sequence"/>
</dbReference>
<comment type="caution">
    <text evidence="8">The sequence shown here is derived from an EMBL/GenBank/DDBJ whole genome shotgun (WGS) entry which is preliminary data.</text>
</comment>
<dbReference type="InterPro" id="IPR009100">
    <property type="entry name" value="AcylCoA_DH/oxidase_NM_dom_sf"/>
</dbReference>
<dbReference type="SUPFAM" id="SSF47203">
    <property type="entry name" value="Acyl-CoA dehydrogenase C-terminal domain-like"/>
    <property type="match status" value="1"/>
</dbReference>
<gene>
    <name evidence="8" type="ORF">JHE00_24105</name>
</gene>
<dbReference type="EMBL" id="JAENJH010000006">
    <property type="protein sequence ID" value="MBK1787419.1"/>
    <property type="molecule type" value="Genomic_DNA"/>
</dbReference>
<evidence type="ECO:0000259" key="7">
    <source>
        <dbReference type="Pfam" id="PF02771"/>
    </source>
</evidence>
<evidence type="ECO:0000256" key="3">
    <source>
        <dbReference type="ARBA" id="ARBA00022630"/>
    </source>
</evidence>
<evidence type="ECO:0000256" key="4">
    <source>
        <dbReference type="ARBA" id="ARBA00022827"/>
    </source>
</evidence>
<comment type="cofactor">
    <cofactor evidence="1">
        <name>FAD</name>
        <dbReference type="ChEBI" id="CHEBI:57692"/>
    </cofactor>
</comment>
<evidence type="ECO:0000256" key="1">
    <source>
        <dbReference type="ARBA" id="ARBA00001974"/>
    </source>
</evidence>
<evidence type="ECO:0000313" key="9">
    <source>
        <dbReference type="Proteomes" id="UP000635245"/>
    </source>
</evidence>
<evidence type="ECO:0000256" key="2">
    <source>
        <dbReference type="ARBA" id="ARBA00009347"/>
    </source>
</evidence>
<evidence type="ECO:0000313" key="8">
    <source>
        <dbReference type="EMBL" id="MBK1787419.1"/>
    </source>
</evidence>
<dbReference type="InterPro" id="IPR046373">
    <property type="entry name" value="Acyl-CoA_Oxase/DH_mid-dom_sf"/>
</dbReference>
<dbReference type="Gene3D" id="1.20.140.10">
    <property type="entry name" value="Butyryl-CoA Dehydrogenase, subunit A, domain 3"/>
    <property type="match status" value="1"/>
</dbReference>
<reference evidence="8" key="1">
    <citation type="submission" date="2020-12" db="EMBL/GenBank/DDBJ databases">
        <title>Prauserella sp. ASG 168, a novel actinomycete isolated from cave rock.</title>
        <authorList>
            <person name="Suriyachadkun C."/>
        </authorList>
    </citation>
    <scope>NUCLEOTIDE SEQUENCE</scope>
    <source>
        <strain evidence="8">ASG 168</strain>
    </source>
</reference>
<dbReference type="InterPro" id="IPR037069">
    <property type="entry name" value="AcylCoA_DH/ox_N_sf"/>
</dbReference>
<dbReference type="Pfam" id="PF02771">
    <property type="entry name" value="Acyl-CoA_dh_N"/>
    <property type="match status" value="1"/>
</dbReference>
<dbReference type="Pfam" id="PF00441">
    <property type="entry name" value="Acyl-CoA_dh_1"/>
    <property type="match status" value="1"/>
</dbReference>
<evidence type="ECO:0000256" key="5">
    <source>
        <dbReference type="ARBA" id="ARBA00023002"/>
    </source>
</evidence>
<dbReference type="InterPro" id="IPR013786">
    <property type="entry name" value="AcylCoA_DH/ox_N"/>
</dbReference>
<dbReference type="PANTHER" id="PTHR43884:SF20">
    <property type="entry name" value="ACYL-COA DEHYDROGENASE FADE28"/>
    <property type="match status" value="1"/>
</dbReference>
<dbReference type="SUPFAM" id="SSF56645">
    <property type="entry name" value="Acyl-CoA dehydrogenase NM domain-like"/>
    <property type="match status" value="1"/>
</dbReference>
<feature type="domain" description="Acyl-CoA dehydrogenase/oxidase C-terminal" evidence="6">
    <location>
        <begin position="234"/>
        <end position="369"/>
    </location>
</feature>
<comment type="similarity">
    <text evidence="2">Belongs to the acyl-CoA dehydrogenase family.</text>
</comment>
<dbReference type="Gene3D" id="2.40.110.10">
    <property type="entry name" value="Butyryl-CoA Dehydrogenase, subunit A, domain 2"/>
    <property type="match status" value="1"/>
</dbReference>
<dbReference type="Gene3D" id="1.10.540.10">
    <property type="entry name" value="Acyl-CoA dehydrogenase/oxidase, N-terminal domain"/>
    <property type="match status" value="1"/>
</dbReference>
<organism evidence="8 9">
    <name type="scientific">Prauserella cavernicola</name>
    <dbReference type="NCBI Taxonomy" id="2800127"/>
    <lineage>
        <taxon>Bacteria</taxon>
        <taxon>Bacillati</taxon>
        <taxon>Actinomycetota</taxon>
        <taxon>Actinomycetes</taxon>
        <taxon>Pseudonocardiales</taxon>
        <taxon>Pseudonocardiaceae</taxon>
        <taxon>Prauserella</taxon>
    </lineage>
</organism>
<dbReference type="InterPro" id="IPR036250">
    <property type="entry name" value="AcylCo_DH-like_C"/>
</dbReference>
<evidence type="ECO:0000259" key="6">
    <source>
        <dbReference type="Pfam" id="PF00441"/>
    </source>
</evidence>
<keyword evidence="5" id="KW-0560">Oxidoreductase</keyword>
<dbReference type="RefSeq" id="WP_200321999.1">
    <property type="nucleotide sequence ID" value="NZ_JAENJH010000006.1"/>
</dbReference>
<dbReference type="GO" id="GO:0050660">
    <property type="term" value="F:flavin adenine dinucleotide binding"/>
    <property type="evidence" value="ECO:0007669"/>
    <property type="project" value="InterPro"/>
</dbReference>
<protein>
    <submittedName>
        <fullName evidence="8">Acyl-CoA/acyl-ACP dehydrogenase</fullName>
    </submittedName>
</protein>
<keyword evidence="3" id="KW-0285">Flavoprotein</keyword>
<keyword evidence="9" id="KW-1185">Reference proteome</keyword>
<dbReference type="GO" id="GO:0003995">
    <property type="term" value="F:acyl-CoA dehydrogenase activity"/>
    <property type="evidence" value="ECO:0007669"/>
    <property type="project" value="TreeGrafter"/>
</dbReference>
<feature type="domain" description="Acyl-CoA dehydrogenase/oxidase N-terminal" evidence="7">
    <location>
        <begin position="10"/>
        <end position="87"/>
    </location>
</feature>
<dbReference type="AlphaFoldDB" id="A0A934V780"/>
<name>A0A934V780_9PSEU</name>
<dbReference type="InterPro" id="IPR009075">
    <property type="entry name" value="AcylCo_DH/oxidase_C"/>
</dbReference>
<accession>A0A934V780</accession>